<name>A0A4Y1ZGM8_9BACL</name>
<dbReference type="EC" id="4.1.1.1" evidence="10"/>
<evidence type="ECO:0000259" key="9">
    <source>
        <dbReference type="Pfam" id="PF02776"/>
    </source>
</evidence>
<evidence type="ECO:0000256" key="2">
    <source>
        <dbReference type="ARBA" id="ARBA00001964"/>
    </source>
</evidence>
<dbReference type="InterPro" id="IPR012001">
    <property type="entry name" value="Thiamin_PyroP_enz_TPP-bd_dom"/>
</dbReference>
<keyword evidence="7" id="KW-0786">Thiamine pyrophosphate</keyword>
<keyword evidence="6" id="KW-0460">Magnesium</keyword>
<dbReference type="Proteomes" id="UP000319716">
    <property type="component" value="Unassembled WGS sequence"/>
</dbReference>
<dbReference type="InterPro" id="IPR047213">
    <property type="entry name" value="TPP_PYR_PDC_IPDC-like"/>
</dbReference>
<keyword evidence="8 10" id="KW-0456">Lyase</keyword>
<dbReference type="SUPFAM" id="SSF52518">
    <property type="entry name" value="Thiamin diphosphate-binding fold (THDP-binding)"/>
    <property type="match status" value="1"/>
</dbReference>
<dbReference type="GO" id="GO:0046872">
    <property type="term" value="F:metal ion binding"/>
    <property type="evidence" value="ECO:0007669"/>
    <property type="project" value="UniProtKB-KW"/>
</dbReference>
<dbReference type="EMBL" id="BEXB01000040">
    <property type="protein sequence ID" value="GAY78110.1"/>
    <property type="molecule type" value="Genomic_DNA"/>
</dbReference>
<keyword evidence="5" id="KW-0210">Decarboxylase</keyword>
<dbReference type="GO" id="GO:0000949">
    <property type="term" value="P:aromatic amino acid family catabolic process to alcohol via Ehrlich pathway"/>
    <property type="evidence" value="ECO:0007669"/>
    <property type="project" value="TreeGrafter"/>
</dbReference>
<evidence type="ECO:0000256" key="4">
    <source>
        <dbReference type="ARBA" id="ARBA00022723"/>
    </source>
</evidence>
<sequence length="108" mass="11288">MKVGEFLFDCLKNEGISEIFGVPGDYNFSLLDTLEADGALNFVACRNELNAGYAADGYARVKGIGALITTFGVGELSACNAIAGAYSESVPIIHLVGGPKSMMQDSTS</sequence>
<dbReference type="Gene3D" id="3.40.50.970">
    <property type="match status" value="1"/>
</dbReference>
<dbReference type="PANTHER" id="PTHR43452:SF30">
    <property type="entry name" value="PYRUVATE DECARBOXYLASE ISOZYME 1-RELATED"/>
    <property type="match status" value="1"/>
</dbReference>
<dbReference type="Pfam" id="PF02776">
    <property type="entry name" value="TPP_enzyme_N"/>
    <property type="match status" value="1"/>
</dbReference>
<gene>
    <name evidence="10" type="ORF">NBRC111894_3664</name>
</gene>
<reference evidence="10 11" key="1">
    <citation type="submission" date="2017-11" db="EMBL/GenBank/DDBJ databases">
        <title>Draft Genome Sequence of Sporolactobacillus inulinus NBRC 111894 Isolated from Koso, a Japanese Sugar-Vegetable Fermented Beverage.</title>
        <authorList>
            <person name="Chiou T.Y."/>
            <person name="Oshima K."/>
            <person name="Suda W."/>
            <person name="Hattori M."/>
            <person name="Takahashi T."/>
        </authorList>
    </citation>
    <scope>NUCLEOTIDE SEQUENCE [LARGE SCALE GENOMIC DNA]</scope>
    <source>
        <strain evidence="10 11">NBRC111894</strain>
    </source>
</reference>
<evidence type="ECO:0000256" key="6">
    <source>
        <dbReference type="ARBA" id="ARBA00022842"/>
    </source>
</evidence>
<proteinExistence type="inferred from homology"/>
<protein>
    <submittedName>
        <fullName evidence="10">Pyruvate decarboxylase</fullName>
        <ecNumber evidence="10">4.1.1.1</ecNumber>
    </submittedName>
</protein>
<evidence type="ECO:0000256" key="3">
    <source>
        <dbReference type="ARBA" id="ARBA00007812"/>
    </source>
</evidence>
<evidence type="ECO:0000256" key="7">
    <source>
        <dbReference type="ARBA" id="ARBA00023052"/>
    </source>
</evidence>
<evidence type="ECO:0000313" key="10">
    <source>
        <dbReference type="EMBL" id="GAY78110.1"/>
    </source>
</evidence>
<accession>A0A4Y1ZGM8</accession>
<dbReference type="InterPro" id="IPR012110">
    <property type="entry name" value="PDC/IPDC-like"/>
</dbReference>
<dbReference type="GO" id="GO:0030976">
    <property type="term" value="F:thiamine pyrophosphate binding"/>
    <property type="evidence" value="ECO:0007669"/>
    <property type="project" value="InterPro"/>
</dbReference>
<comment type="caution">
    <text evidence="10">The sequence shown here is derived from an EMBL/GenBank/DDBJ whole genome shotgun (WGS) entry which is preliminary data.</text>
</comment>
<keyword evidence="10" id="KW-0670">Pyruvate</keyword>
<comment type="cofactor">
    <cofactor evidence="1">
        <name>a metal cation</name>
        <dbReference type="ChEBI" id="CHEBI:25213"/>
    </cofactor>
</comment>
<dbReference type="PANTHER" id="PTHR43452">
    <property type="entry name" value="PYRUVATE DECARBOXYLASE"/>
    <property type="match status" value="1"/>
</dbReference>
<dbReference type="InterPro" id="IPR029061">
    <property type="entry name" value="THDP-binding"/>
</dbReference>
<comment type="cofactor">
    <cofactor evidence="2">
        <name>thiamine diphosphate</name>
        <dbReference type="ChEBI" id="CHEBI:58937"/>
    </cofactor>
</comment>
<keyword evidence="4" id="KW-0479">Metal-binding</keyword>
<comment type="similarity">
    <text evidence="3">Belongs to the TPP enzyme family.</text>
</comment>
<evidence type="ECO:0000256" key="8">
    <source>
        <dbReference type="ARBA" id="ARBA00023239"/>
    </source>
</evidence>
<feature type="domain" description="Thiamine pyrophosphate enzyme N-terminal TPP-binding" evidence="9">
    <location>
        <begin position="1"/>
        <end position="104"/>
    </location>
</feature>
<dbReference type="CDD" id="cd07038">
    <property type="entry name" value="TPP_PYR_PDC_IPDC_like"/>
    <property type="match status" value="1"/>
</dbReference>
<evidence type="ECO:0000256" key="5">
    <source>
        <dbReference type="ARBA" id="ARBA00022793"/>
    </source>
</evidence>
<evidence type="ECO:0000256" key="1">
    <source>
        <dbReference type="ARBA" id="ARBA00001920"/>
    </source>
</evidence>
<dbReference type="AlphaFoldDB" id="A0A4Y1ZGM8"/>
<dbReference type="GO" id="GO:0004737">
    <property type="term" value="F:pyruvate decarboxylase activity"/>
    <property type="evidence" value="ECO:0007669"/>
    <property type="project" value="UniProtKB-EC"/>
</dbReference>
<dbReference type="GO" id="GO:0005829">
    <property type="term" value="C:cytosol"/>
    <property type="evidence" value="ECO:0007669"/>
    <property type="project" value="TreeGrafter"/>
</dbReference>
<organism evidence="10 11">
    <name type="scientific">Sporolactobacillus inulinus</name>
    <dbReference type="NCBI Taxonomy" id="2078"/>
    <lineage>
        <taxon>Bacteria</taxon>
        <taxon>Bacillati</taxon>
        <taxon>Bacillota</taxon>
        <taxon>Bacilli</taxon>
        <taxon>Bacillales</taxon>
        <taxon>Sporolactobacillaceae</taxon>
        <taxon>Sporolactobacillus</taxon>
    </lineage>
</organism>
<evidence type="ECO:0000313" key="11">
    <source>
        <dbReference type="Proteomes" id="UP000319716"/>
    </source>
</evidence>